<dbReference type="GO" id="GO:0046353">
    <property type="term" value="F:aminoglycoside 3-N-acetyltransferase activity"/>
    <property type="evidence" value="ECO:0007669"/>
    <property type="project" value="UniProtKB-EC"/>
</dbReference>
<dbReference type="InterPro" id="IPR003679">
    <property type="entry name" value="Amioglycoside_AcTrfase"/>
</dbReference>
<sequence length="278" mass="30750">MSTRQMKRRIKKIAKTALRFIAQPKITEGQLVEHFLELGLASGDSVLVHSSLSSAGRIEHGAEGVIESLMKVVGPTGTLLFPTHNWREVNRGLRKFDVRNSPSLVGAISECFRLRDDVIRSEHPSHSVAAWGKDAARFTANHLACDSPCGAKSPYHKLIMGSGKILLFGVGLERNTCFHCVESLANCSYLSKAESDRFEIIDSSGESRFVDIRCHATAIPSRFSELEQDLEAVACVRSRPIGKSRSTMIDAKAFHDWLLPKLLANPHFLLKPRGNFDA</sequence>
<dbReference type="GO" id="GO:0046677">
    <property type="term" value="P:response to antibiotic"/>
    <property type="evidence" value="ECO:0007669"/>
    <property type="project" value="UniProtKB-KW"/>
</dbReference>
<organism evidence="6 7">
    <name type="scientific">Allorhodopirellula heiligendammensis</name>
    <dbReference type="NCBI Taxonomy" id="2714739"/>
    <lineage>
        <taxon>Bacteria</taxon>
        <taxon>Pseudomonadati</taxon>
        <taxon>Planctomycetota</taxon>
        <taxon>Planctomycetia</taxon>
        <taxon>Pirellulales</taxon>
        <taxon>Pirellulaceae</taxon>
        <taxon>Allorhodopirellula</taxon>
    </lineage>
</organism>
<evidence type="ECO:0000256" key="2">
    <source>
        <dbReference type="ARBA" id="ARBA00012882"/>
    </source>
</evidence>
<keyword evidence="5" id="KW-0046">Antibiotic resistance</keyword>
<comment type="similarity">
    <text evidence="1 5">Belongs to the antibiotic N-acetyltransferase family.</text>
</comment>
<dbReference type="Pfam" id="PF02522">
    <property type="entry name" value="Antibiotic_NAT"/>
    <property type="match status" value="1"/>
</dbReference>
<dbReference type="Proteomes" id="UP000319908">
    <property type="component" value="Unassembled WGS sequence"/>
</dbReference>
<keyword evidence="7" id="KW-1185">Reference proteome</keyword>
<dbReference type="OrthoDB" id="7330654at2"/>
<comment type="caution">
    <text evidence="6">The sequence shown here is derived from an EMBL/GenBank/DDBJ whole genome shotgun (WGS) entry which is preliminary data.</text>
</comment>
<dbReference type="PANTHER" id="PTHR11104:SF0">
    <property type="entry name" value="SPBETA PROPHAGE-DERIVED AMINOGLYCOSIDE N(3')-ACETYLTRANSFERASE-LIKE PROTEIN YOKD"/>
    <property type="match status" value="1"/>
</dbReference>
<dbReference type="AlphaFoldDB" id="A0A5C6C796"/>
<protein>
    <recommendedName>
        <fullName evidence="2 5">Aminoglycoside N(3)-acetyltransferase</fullName>
        <ecNumber evidence="5">2.3.1.-</ecNumber>
    </recommendedName>
</protein>
<evidence type="ECO:0000313" key="6">
    <source>
        <dbReference type="EMBL" id="TWU20002.1"/>
    </source>
</evidence>
<dbReference type="RefSeq" id="WP_146406694.1">
    <property type="nucleotide sequence ID" value="NZ_SJPU01000001.1"/>
</dbReference>
<evidence type="ECO:0000256" key="4">
    <source>
        <dbReference type="ARBA" id="ARBA00023315"/>
    </source>
</evidence>
<reference evidence="6 7" key="1">
    <citation type="journal article" date="2020" name="Antonie Van Leeuwenhoek">
        <title>Rhodopirellula heiligendammensis sp. nov., Rhodopirellula pilleata sp. nov., and Rhodopirellula solitaria sp. nov. isolated from natural or artificial marine surfaces in Northern Germany and California, USA, and emended description of the genus Rhodopirellula.</title>
        <authorList>
            <person name="Kallscheuer N."/>
            <person name="Wiegand S."/>
            <person name="Jogler M."/>
            <person name="Boedeker C."/>
            <person name="Peeters S.H."/>
            <person name="Rast P."/>
            <person name="Heuer A."/>
            <person name="Jetten M.S.M."/>
            <person name="Rohde M."/>
            <person name="Jogler C."/>
        </authorList>
    </citation>
    <scope>NUCLEOTIDE SEQUENCE [LARGE SCALE GENOMIC DNA]</scope>
    <source>
        <strain evidence="6 7">Poly21</strain>
    </source>
</reference>
<evidence type="ECO:0000256" key="1">
    <source>
        <dbReference type="ARBA" id="ARBA00006383"/>
    </source>
</evidence>
<keyword evidence="4 5" id="KW-0012">Acyltransferase</keyword>
<comment type="catalytic activity">
    <reaction evidence="5">
        <text>a 2-deoxystreptamine antibiotic + acetyl-CoA = an N(3)-acetyl-2-deoxystreptamine antibiotic + CoA + H(+)</text>
        <dbReference type="Rhea" id="RHEA:12665"/>
        <dbReference type="ChEBI" id="CHEBI:15378"/>
        <dbReference type="ChEBI" id="CHEBI:57287"/>
        <dbReference type="ChEBI" id="CHEBI:57288"/>
        <dbReference type="ChEBI" id="CHEBI:57921"/>
        <dbReference type="ChEBI" id="CHEBI:77452"/>
        <dbReference type="EC" id="2.3.1.81"/>
    </reaction>
</comment>
<evidence type="ECO:0000256" key="3">
    <source>
        <dbReference type="ARBA" id="ARBA00022679"/>
    </source>
</evidence>
<proteinExistence type="inferred from homology"/>
<keyword evidence="3 5" id="KW-0808">Transferase</keyword>
<name>A0A5C6C796_9BACT</name>
<gene>
    <name evidence="6" type="primary">yokD</name>
    <name evidence="6" type="ORF">Poly21_21810</name>
</gene>
<dbReference type="InterPro" id="IPR028345">
    <property type="entry name" value="Antibiotic_NAT-like"/>
</dbReference>
<dbReference type="EC" id="2.3.1.-" evidence="5"/>
<evidence type="ECO:0000313" key="7">
    <source>
        <dbReference type="Proteomes" id="UP000319908"/>
    </source>
</evidence>
<dbReference type="PANTHER" id="PTHR11104">
    <property type="entry name" value="AMINOGLYCOSIDE N3-ACETYLTRANSFERASE"/>
    <property type="match status" value="1"/>
</dbReference>
<evidence type="ECO:0000256" key="5">
    <source>
        <dbReference type="RuleBase" id="RU365031"/>
    </source>
</evidence>
<dbReference type="EMBL" id="SJPU01000001">
    <property type="protein sequence ID" value="TWU20002.1"/>
    <property type="molecule type" value="Genomic_DNA"/>
</dbReference>
<accession>A0A5C6C796</accession>
<dbReference type="SUPFAM" id="SSF110710">
    <property type="entry name" value="TTHA0583/YokD-like"/>
    <property type="match status" value="1"/>
</dbReference>